<dbReference type="PANTHER" id="PTHR20861">
    <property type="entry name" value="HOMOSERINE/4-DIPHOSPHOCYTIDYL-2-C-METHYL-D-ERYTHRITOL KINASE"/>
    <property type="match status" value="1"/>
</dbReference>
<dbReference type="NCBIfam" id="TIGR00191">
    <property type="entry name" value="thrB"/>
    <property type="match status" value="1"/>
</dbReference>
<keyword evidence="6 13" id="KW-0808">Transferase</keyword>
<evidence type="ECO:0000256" key="9">
    <source>
        <dbReference type="ARBA" id="ARBA00022777"/>
    </source>
</evidence>
<evidence type="ECO:0000256" key="7">
    <source>
        <dbReference type="ARBA" id="ARBA00022697"/>
    </source>
</evidence>
<dbReference type="SUPFAM" id="SSF54211">
    <property type="entry name" value="Ribosomal protein S5 domain 2-like"/>
    <property type="match status" value="1"/>
</dbReference>
<evidence type="ECO:0000256" key="5">
    <source>
        <dbReference type="ARBA" id="ARBA00022605"/>
    </source>
</evidence>
<dbReference type="Proteomes" id="UP001219037">
    <property type="component" value="Chromosome"/>
</dbReference>
<dbReference type="PIRSF" id="PIRSF000676">
    <property type="entry name" value="Homoser_kin"/>
    <property type="match status" value="1"/>
</dbReference>
<dbReference type="GO" id="GO:0004413">
    <property type="term" value="F:homoserine kinase activity"/>
    <property type="evidence" value="ECO:0007669"/>
    <property type="project" value="UniProtKB-EC"/>
</dbReference>
<dbReference type="Pfam" id="PF00288">
    <property type="entry name" value="GHMP_kinases_N"/>
    <property type="match status" value="1"/>
</dbReference>
<keyword evidence="10 13" id="KW-0067">ATP-binding</keyword>
<dbReference type="InterPro" id="IPR006204">
    <property type="entry name" value="GHMP_kinase_N_dom"/>
</dbReference>
<dbReference type="Gene3D" id="3.30.70.890">
    <property type="entry name" value="GHMP kinase, C-terminal domain"/>
    <property type="match status" value="1"/>
</dbReference>
<evidence type="ECO:0000256" key="11">
    <source>
        <dbReference type="ARBA" id="ARBA00049375"/>
    </source>
</evidence>
<dbReference type="InterPro" id="IPR006203">
    <property type="entry name" value="GHMP_knse_ATP-bd_CS"/>
</dbReference>
<evidence type="ECO:0000256" key="13">
    <source>
        <dbReference type="HAMAP-Rule" id="MF_00384"/>
    </source>
</evidence>
<feature type="domain" description="GHMP kinase C-terminal" evidence="15">
    <location>
        <begin position="232"/>
        <end position="288"/>
    </location>
</feature>
<evidence type="ECO:0000313" key="17">
    <source>
        <dbReference type="Proteomes" id="UP001219037"/>
    </source>
</evidence>
<reference evidence="16 17" key="1">
    <citation type="submission" date="2023-04" db="EMBL/GenBank/DDBJ databases">
        <title>Funneling lignin-derived compounds into biodiesel using alkali-halophilic Citricoccus sp. P2.</title>
        <authorList>
            <person name="Luo C.-B."/>
        </authorList>
    </citation>
    <scope>NUCLEOTIDE SEQUENCE [LARGE SCALE GENOMIC DNA]</scope>
    <source>
        <strain evidence="16 17">P2</strain>
    </source>
</reference>
<dbReference type="InterPro" id="IPR020568">
    <property type="entry name" value="Ribosomal_Su5_D2-typ_SF"/>
</dbReference>
<accession>A0ABY8H947</accession>
<feature type="domain" description="GHMP kinase N-terminal" evidence="14">
    <location>
        <begin position="77"/>
        <end position="152"/>
    </location>
</feature>
<evidence type="ECO:0000259" key="14">
    <source>
        <dbReference type="Pfam" id="PF00288"/>
    </source>
</evidence>
<evidence type="ECO:0000256" key="10">
    <source>
        <dbReference type="ARBA" id="ARBA00022840"/>
    </source>
</evidence>
<dbReference type="InterPro" id="IPR014721">
    <property type="entry name" value="Ribsml_uS5_D2-typ_fold_subgr"/>
</dbReference>
<feature type="binding site" evidence="13">
    <location>
        <begin position="97"/>
        <end position="107"/>
    </location>
    <ligand>
        <name>ATP</name>
        <dbReference type="ChEBI" id="CHEBI:30616"/>
    </ligand>
</feature>
<comment type="catalytic activity">
    <reaction evidence="11 13">
        <text>L-homoserine + ATP = O-phospho-L-homoserine + ADP + H(+)</text>
        <dbReference type="Rhea" id="RHEA:13985"/>
        <dbReference type="ChEBI" id="CHEBI:15378"/>
        <dbReference type="ChEBI" id="CHEBI:30616"/>
        <dbReference type="ChEBI" id="CHEBI:57476"/>
        <dbReference type="ChEBI" id="CHEBI:57590"/>
        <dbReference type="ChEBI" id="CHEBI:456216"/>
        <dbReference type="EC" id="2.7.1.39"/>
    </reaction>
</comment>
<evidence type="ECO:0000256" key="12">
    <source>
        <dbReference type="ARBA" id="ARBA00049954"/>
    </source>
</evidence>
<dbReference type="PANTHER" id="PTHR20861:SF1">
    <property type="entry name" value="HOMOSERINE KINASE"/>
    <property type="match status" value="1"/>
</dbReference>
<dbReference type="InterPro" id="IPR013750">
    <property type="entry name" value="GHMP_kinase_C_dom"/>
</dbReference>
<evidence type="ECO:0000313" key="16">
    <source>
        <dbReference type="EMBL" id="WFP17679.1"/>
    </source>
</evidence>
<keyword evidence="7 13" id="KW-0791">Threonine biosynthesis</keyword>
<keyword evidence="8 13" id="KW-0547">Nucleotide-binding</keyword>
<dbReference type="EMBL" id="CP121252">
    <property type="protein sequence ID" value="WFP17679.1"/>
    <property type="molecule type" value="Genomic_DNA"/>
</dbReference>
<sequence>MPRLRTLEPGTTVRVTVPATSANLGPGFDTMGLALSLFDDVEARTVEKGFRAEITGEGAKTLPTDGRHLVISQVRTHLARFGWDAPGLTLTAHNRIPHSRGLGSSAAAYVTAVLIANALLPAEEQASADELLQYTASLEGHPDNVAPALTGGLAVSWADDADHYRTVRIAPHASITPVVAIPELPLSTETARGLLPQQVNHSQAAANAGRAALLTHALSEDPSVLLPATRDLLHQDFREPAMPESLALMNALRAEGKAAVVSGAGPTVMALAVSPIEAESVRDTISAHIQSSTQRWTVEILPVATEGAKVEVFR</sequence>
<keyword evidence="13" id="KW-0963">Cytoplasm</keyword>
<organism evidence="16 17">
    <name type="scientific">Citricoccus muralis</name>
    <dbReference type="NCBI Taxonomy" id="169134"/>
    <lineage>
        <taxon>Bacteria</taxon>
        <taxon>Bacillati</taxon>
        <taxon>Actinomycetota</taxon>
        <taxon>Actinomycetes</taxon>
        <taxon>Micrococcales</taxon>
        <taxon>Micrococcaceae</taxon>
        <taxon>Citricoccus</taxon>
    </lineage>
</organism>
<comment type="subcellular location">
    <subcellularLocation>
        <location evidence="13">Cytoplasm</location>
    </subcellularLocation>
</comment>
<dbReference type="PROSITE" id="PS00627">
    <property type="entry name" value="GHMP_KINASES_ATP"/>
    <property type="match status" value="1"/>
</dbReference>
<dbReference type="InterPro" id="IPR000870">
    <property type="entry name" value="Homoserine_kinase"/>
</dbReference>
<dbReference type="EC" id="2.7.1.39" evidence="3 13"/>
<dbReference type="HAMAP" id="MF_00384">
    <property type="entry name" value="Homoser_kinase"/>
    <property type="match status" value="1"/>
</dbReference>
<name>A0ABY8H947_9MICC</name>
<evidence type="ECO:0000259" key="15">
    <source>
        <dbReference type="Pfam" id="PF08544"/>
    </source>
</evidence>
<dbReference type="Gene3D" id="3.30.230.10">
    <property type="match status" value="1"/>
</dbReference>
<protein>
    <recommendedName>
        <fullName evidence="4 13">Homoserine kinase</fullName>
        <shortName evidence="13">HK</shortName>
        <shortName evidence="13">HSK</shortName>
        <ecNumber evidence="3 13">2.7.1.39</ecNumber>
    </recommendedName>
</protein>
<evidence type="ECO:0000256" key="2">
    <source>
        <dbReference type="ARBA" id="ARBA00007370"/>
    </source>
</evidence>
<dbReference type="SUPFAM" id="SSF55060">
    <property type="entry name" value="GHMP Kinase, C-terminal domain"/>
    <property type="match status" value="1"/>
</dbReference>
<proteinExistence type="inferred from homology"/>
<dbReference type="RefSeq" id="WP_278159367.1">
    <property type="nucleotide sequence ID" value="NZ_CP121252.1"/>
</dbReference>
<gene>
    <name evidence="13 16" type="primary">thrB</name>
    <name evidence="16" type="ORF">P8192_06140</name>
</gene>
<dbReference type="Pfam" id="PF08544">
    <property type="entry name" value="GHMP_kinases_C"/>
    <property type="match status" value="1"/>
</dbReference>
<evidence type="ECO:0000256" key="3">
    <source>
        <dbReference type="ARBA" id="ARBA00012078"/>
    </source>
</evidence>
<keyword evidence="17" id="KW-1185">Reference proteome</keyword>
<comment type="function">
    <text evidence="12 13">Catalyzes the ATP-dependent phosphorylation of L-homoserine to L-homoserine phosphate.</text>
</comment>
<keyword evidence="9 13" id="KW-0418">Kinase</keyword>
<evidence type="ECO:0000256" key="6">
    <source>
        <dbReference type="ARBA" id="ARBA00022679"/>
    </source>
</evidence>
<evidence type="ECO:0000256" key="4">
    <source>
        <dbReference type="ARBA" id="ARBA00017858"/>
    </source>
</evidence>
<evidence type="ECO:0000256" key="1">
    <source>
        <dbReference type="ARBA" id="ARBA00005015"/>
    </source>
</evidence>
<comment type="pathway">
    <text evidence="1 13">Amino-acid biosynthesis; L-threonine biosynthesis; L-threonine from L-aspartate: step 4/5.</text>
</comment>
<dbReference type="PRINTS" id="PR00958">
    <property type="entry name" value="HOMSERKINASE"/>
</dbReference>
<evidence type="ECO:0000256" key="8">
    <source>
        <dbReference type="ARBA" id="ARBA00022741"/>
    </source>
</evidence>
<dbReference type="InterPro" id="IPR036554">
    <property type="entry name" value="GHMP_kinase_C_sf"/>
</dbReference>
<comment type="similarity">
    <text evidence="2 13">Belongs to the GHMP kinase family. Homoserine kinase subfamily.</text>
</comment>
<keyword evidence="5 13" id="KW-0028">Amino-acid biosynthesis</keyword>